<dbReference type="PANTHER" id="PTHR47926:SF382">
    <property type="entry name" value="PENTACOTRIPEPTIDE-REPEAT REGION OF PRORP DOMAIN-CONTAINING PROTEIN"/>
    <property type="match status" value="1"/>
</dbReference>
<feature type="repeat" description="PPR" evidence="2">
    <location>
        <begin position="32"/>
        <end position="62"/>
    </location>
</feature>
<reference evidence="3 4" key="1">
    <citation type="submission" date="2020-04" db="EMBL/GenBank/DDBJ databases">
        <title>Plant Genome Project.</title>
        <authorList>
            <person name="Zhang R.-G."/>
        </authorList>
    </citation>
    <scope>NUCLEOTIDE SEQUENCE [LARGE SCALE GENOMIC DNA]</scope>
    <source>
        <strain evidence="3">YNK0</strain>
        <tissue evidence="3">Leaf</tissue>
    </source>
</reference>
<evidence type="ECO:0008006" key="5">
    <source>
        <dbReference type="Google" id="ProtNLM"/>
    </source>
</evidence>
<keyword evidence="4" id="KW-1185">Reference proteome</keyword>
<dbReference type="InterPro" id="IPR046960">
    <property type="entry name" value="PPR_At4g14850-like_plant"/>
</dbReference>
<dbReference type="Proteomes" id="UP000655225">
    <property type="component" value="Unassembled WGS sequence"/>
</dbReference>
<dbReference type="InterPro" id="IPR002885">
    <property type="entry name" value="PPR_rpt"/>
</dbReference>
<name>A0A834YA89_TETSI</name>
<dbReference type="InterPro" id="IPR011990">
    <property type="entry name" value="TPR-like_helical_dom_sf"/>
</dbReference>
<dbReference type="GO" id="GO:0009451">
    <property type="term" value="P:RNA modification"/>
    <property type="evidence" value="ECO:0007669"/>
    <property type="project" value="InterPro"/>
</dbReference>
<dbReference type="Pfam" id="PF01535">
    <property type="entry name" value="PPR"/>
    <property type="match status" value="3"/>
</dbReference>
<proteinExistence type="predicted"/>
<sequence>MNLQGVLLPMCTLKLVAVFMMLVKSLMGCLKEILTWNVMISEFAQDGDHREVVKLFSEMQVDDGFALVNLYGKCSIMDSDQSALNLMVRKESFVWSSIISGYARKGSGEEPVNLFKDTNFNEIGEAEDVFRRIPDRDIVAWNSMIMGYAQMEEGSALSCIKIYRELRQTTVLRHSSCSSKVLSKWEKASKLGQRMADIGGKKDPESSQLILRNEVHEFMLGVLHNPEIEEILKTKQSKSTDEDR</sequence>
<dbReference type="PROSITE" id="PS51375">
    <property type="entry name" value="PPR"/>
    <property type="match status" value="1"/>
</dbReference>
<dbReference type="AlphaFoldDB" id="A0A834YA89"/>
<evidence type="ECO:0000313" key="3">
    <source>
        <dbReference type="EMBL" id="KAF8377449.1"/>
    </source>
</evidence>
<dbReference type="Gene3D" id="1.25.40.10">
    <property type="entry name" value="Tetratricopeptide repeat domain"/>
    <property type="match status" value="1"/>
</dbReference>
<evidence type="ECO:0000256" key="1">
    <source>
        <dbReference type="ARBA" id="ARBA00022737"/>
    </source>
</evidence>
<dbReference type="EMBL" id="JABCRI010000024">
    <property type="protein sequence ID" value="KAF8377449.1"/>
    <property type="molecule type" value="Genomic_DNA"/>
</dbReference>
<keyword evidence="1" id="KW-0677">Repeat</keyword>
<organism evidence="3 4">
    <name type="scientific">Tetracentron sinense</name>
    <name type="common">Spur-leaf</name>
    <dbReference type="NCBI Taxonomy" id="13715"/>
    <lineage>
        <taxon>Eukaryota</taxon>
        <taxon>Viridiplantae</taxon>
        <taxon>Streptophyta</taxon>
        <taxon>Embryophyta</taxon>
        <taxon>Tracheophyta</taxon>
        <taxon>Spermatophyta</taxon>
        <taxon>Magnoliopsida</taxon>
        <taxon>Trochodendrales</taxon>
        <taxon>Trochodendraceae</taxon>
        <taxon>Tetracentron</taxon>
    </lineage>
</organism>
<dbReference type="PANTHER" id="PTHR47926">
    <property type="entry name" value="PENTATRICOPEPTIDE REPEAT-CONTAINING PROTEIN"/>
    <property type="match status" value="1"/>
</dbReference>
<dbReference type="OrthoDB" id="1937829at2759"/>
<accession>A0A834YA89</accession>
<comment type="caution">
    <text evidence="3">The sequence shown here is derived from an EMBL/GenBank/DDBJ whole genome shotgun (WGS) entry which is preliminary data.</text>
</comment>
<evidence type="ECO:0000313" key="4">
    <source>
        <dbReference type="Proteomes" id="UP000655225"/>
    </source>
</evidence>
<dbReference type="NCBIfam" id="TIGR00756">
    <property type="entry name" value="PPR"/>
    <property type="match status" value="1"/>
</dbReference>
<protein>
    <recommendedName>
        <fullName evidence="5">Pentatricopeptide repeat-containing protein</fullName>
    </recommendedName>
</protein>
<dbReference type="GO" id="GO:0003723">
    <property type="term" value="F:RNA binding"/>
    <property type="evidence" value="ECO:0007669"/>
    <property type="project" value="InterPro"/>
</dbReference>
<gene>
    <name evidence="3" type="ORF">HHK36_030826</name>
</gene>
<evidence type="ECO:0000256" key="2">
    <source>
        <dbReference type="PROSITE-ProRule" id="PRU00708"/>
    </source>
</evidence>